<reference evidence="1 2" key="1">
    <citation type="submission" date="2016-10" db="EMBL/GenBank/DDBJ databases">
        <authorList>
            <person name="de Groot N.N."/>
        </authorList>
    </citation>
    <scope>NUCLEOTIDE SEQUENCE [LARGE SCALE GENOMIC DNA]</scope>
    <source>
        <strain evidence="1">MBHS1</strain>
    </source>
</reference>
<dbReference type="SUPFAM" id="SSF48452">
    <property type="entry name" value="TPR-like"/>
    <property type="match status" value="1"/>
</dbReference>
<gene>
    <name evidence="1" type="ORF">MBHS_04610</name>
</gene>
<organism evidence="1 2">
    <name type="scientific">Candidatus Venteria ishoeyi</name>
    <dbReference type="NCBI Taxonomy" id="1899563"/>
    <lineage>
        <taxon>Bacteria</taxon>
        <taxon>Pseudomonadati</taxon>
        <taxon>Pseudomonadota</taxon>
        <taxon>Gammaproteobacteria</taxon>
        <taxon>Thiotrichales</taxon>
        <taxon>Thiotrichaceae</taxon>
        <taxon>Venteria</taxon>
    </lineage>
</organism>
<dbReference type="Gene3D" id="3.40.50.300">
    <property type="entry name" value="P-loop containing nucleotide triphosphate hydrolases"/>
    <property type="match status" value="1"/>
</dbReference>
<dbReference type="InterPro" id="IPR011990">
    <property type="entry name" value="TPR-like_helical_dom_sf"/>
</dbReference>
<protein>
    <submittedName>
        <fullName evidence="1">Uncharacterized protein</fullName>
    </submittedName>
</protein>
<dbReference type="EMBL" id="FMSV02000556">
    <property type="protein sequence ID" value="SEH08718.1"/>
    <property type="molecule type" value="Genomic_DNA"/>
</dbReference>
<dbReference type="InterPro" id="IPR027417">
    <property type="entry name" value="P-loop_NTPase"/>
</dbReference>
<sequence length="808" mass="89482">MFVRRESELKQLELACADTRQNIILFHAAGGTGKTALLKAWLKQLQANNWNGFDKVYGWSFYIQGTDEARQASSESFVHDALGFFGDAEPDAGTALDKAARLVALVQAQKTLLLLDGLEPLQHKAQPQGKLRDAGLERLLNDLALHNPGLLVVSSRLAIPGFDWQGVAQIPVDAFAAADGAALLQALGVQGTVQELETASTAFGGHGLALVLLATWLKALHGADVRCHQEVALLDAADVEYFGGHAQRVMRSYEQFFGEDSAEIALLKVLSLFDRPVCWEEVMVVLEPPLIQGLTDKLGHVEKQGGFLGFFQHETFVRLDDKHWVVLLQRLGEARLLNNSADADLGDEVVIAQSEDWTPLKVFDTHPLIREHFAAGLQRMPDVWREANRRLYEYYKNQAVEFPDSFETMQPLYAAVGHGCRAGLHQEVLEDVFRKRIQRNEAFSWKKLGLFGSDLSAWANFFIIPWGKLISELKDTSKGFILNEVALCLRAQSRLREALEPMRAGEDMRVAQESWLNAAKSAGNLSELQVTLGDLSAAVESAQRSVAWADKSEDAFWRMVSHTTLADALQLSGDSEAALVLFAEAEIMQQEWQPEYPLLYGLQGYRYCDALLAGVVQMDDSAARALILELREWGEKTLDWVTNHFTNMGLLDISLHHLSLARVLALSTRFAADGAGANPPYTDDSSAQAAEIGGHFQQAVAGLRDCGQVQELPRGLLHRATWYMQQGRLAAAQRDLQEALQIAQRGEMRLFEVDARLGFAALLKLPGFENREALEPNLTAGVHLDRAEALIDATGYESRRGRLAALRQ</sequence>
<dbReference type="AlphaFoldDB" id="A0A1H6FF60"/>
<name>A0A1H6FF60_9GAMM</name>
<dbReference type="SUPFAM" id="SSF52540">
    <property type="entry name" value="P-loop containing nucleoside triphosphate hydrolases"/>
    <property type="match status" value="1"/>
</dbReference>
<keyword evidence="2" id="KW-1185">Reference proteome</keyword>
<evidence type="ECO:0000313" key="1">
    <source>
        <dbReference type="EMBL" id="SEH08718.1"/>
    </source>
</evidence>
<dbReference type="Proteomes" id="UP000236724">
    <property type="component" value="Unassembled WGS sequence"/>
</dbReference>
<proteinExistence type="predicted"/>
<evidence type="ECO:0000313" key="2">
    <source>
        <dbReference type="Proteomes" id="UP000236724"/>
    </source>
</evidence>
<dbReference type="Gene3D" id="1.25.40.10">
    <property type="entry name" value="Tetratricopeptide repeat domain"/>
    <property type="match status" value="1"/>
</dbReference>
<accession>A0A1H6FF60</accession>